<keyword evidence="1" id="KW-0472">Membrane</keyword>
<dbReference type="RefSeq" id="WP_123237737.1">
    <property type="nucleotide sequence ID" value="NZ_RJVP01000005.1"/>
</dbReference>
<feature type="transmembrane region" description="Helical" evidence="1">
    <location>
        <begin position="45"/>
        <end position="67"/>
    </location>
</feature>
<evidence type="ECO:0000256" key="1">
    <source>
        <dbReference type="SAM" id="Phobius"/>
    </source>
</evidence>
<reference evidence="2 3" key="1">
    <citation type="submission" date="2018-10" db="EMBL/GenBank/DDBJ databases">
        <authorList>
            <person name="Chen W.-M."/>
        </authorList>
    </citation>
    <scope>NUCLEOTIDE SEQUENCE [LARGE SCALE GENOMIC DNA]</scope>
    <source>
        <strain evidence="2 3">H-5</strain>
    </source>
</reference>
<evidence type="ECO:0000313" key="2">
    <source>
        <dbReference type="EMBL" id="ROH85417.1"/>
    </source>
</evidence>
<dbReference type="Proteomes" id="UP000275137">
    <property type="component" value="Unassembled WGS sequence"/>
</dbReference>
<organism evidence="2 3">
    <name type="scientific">Pseudomethylobacillus aquaticus</name>
    <dbReference type="NCBI Taxonomy" id="2676064"/>
    <lineage>
        <taxon>Bacteria</taxon>
        <taxon>Pseudomonadati</taxon>
        <taxon>Pseudomonadota</taxon>
        <taxon>Betaproteobacteria</taxon>
        <taxon>Nitrosomonadales</taxon>
        <taxon>Methylophilaceae</taxon>
        <taxon>Pseudomethylobacillus</taxon>
    </lineage>
</organism>
<dbReference type="EMBL" id="RJVP01000005">
    <property type="protein sequence ID" value="ROH85417.1"/>
    <property type="molecule type" value="Genomic_DNA"/>
</dbReference>
<proteinExistence type="predicted"/>
<feature type="transmembrane region" description="Helical" evidence="1">
    <location>
        <begin position="114"/>
        <end position="132"/>
    </location>
</feature>
<gene>
    <name evidence="2" type="ORF">ED236_09470</name>
</gene>
<keyword evidence="3" id="KW-1185">Reference proteome</keyword>
<accession>A0A3N0UXZ6</accession>
<feature type="transmembrane region" description="Helical" evidence="1">
    <location>
        <begin position="7"/>
        <end position="25"/>
    </location>
</feature>
<keyword evidence="1" id="KW-1133">Transmembrane helix</keyword>
<feature type="transmembrane region" description="Helical" evidence="1">
    <location>
        <begin position="73"/>
        <end position="93"/>
    </location>
</feature>
<protein>
    <submittedName>
        <fullName evidence="2">Uncharacterized protein</fullName>
    </submittedName>
</protein>
<sequence length="191" mass="21992">MDGLVEAFERVVVILAWFVFAYGYVRHLRAGLKNEKVIFSDKLDLLTAMSTLVLWISIRAIFAFAPYDDHADTIFYQWMLLPILCLAFAHQLGQEILTCFHHAATPAEALLTMFYRYAFLVSAFFVILFIFRTDDDGRISNLDMLLKLGWVGALAYFVSRLANAKRVYGEANYQPAPRLLSWLQERLHSAR</sequence>
<evidence type="ECO:0000313" key="3">
    <source>
        <dbReference type="Proteomes" id="UP000275137"/>
    </source>
</evidence>
<keyword evidence="1" id="KW-0812">Transmembrane</keyword>
<dbReference type="AlphaFoldDB" id="A0A3N0UXZ6"/>
<name>A0A3N0UXZ6_9PROT</name>
<comment type="caution">
    <text evidence="2">The sequence shown here is derived from an EMBL/GenBank/DDBJ whole genome shotgun (WGS) entry which is preliminary data.</text>
</comment>